<dbReference type="AlphaFoldDB" id="A0A0J8UB37"/>
<feature type="region of interest" description="Disordered" evidence="1">
    <location>
        <begin position="151"/>
        <end position="172"/>
    </location>
</feature>
<evidence type="ECO:0000313" key="3">
    <source>
        <dbReference type="EMBL" id="KMV17590.1"/>
    </source>
</evidence>
<feature type="compositionally biased region" description="Low complexity" evidence="1">
    <location>
        <begin position="307"/>
        <end position="335"/>
    </location>
</feature>
<protein>
    <submittedName>
        <fullName evidence="3">Uncharacterized protein</fullName>
    </submittedName>
</protein>
<evidence type="ECO:0000256" key="2">
    <source>
        <dbReference type="SAM" id="Phobius"/>
    </source>
</evidence>
<accession>A0A0J8UB37</accession>
<organism evidence="3 4">
    <name type="scientific">Mycolicibacterium conceptionense</name>
    <dbReference type="NCBI Taxonomy" id="451644"/>
    <lineage>
        <taxon>Bacteria</taxon>
        <taxon>Bacillati</taxon>
        <taxon>Actinomycetota</taxon>
        <taxon>Actinomycetes</taxon>
        <taxon>Mycobacteriales</taxon>
        <taxon>Mycobacteriaceae</taxon>
        <taxon>Mycolicibacterium</taxon>
    </lineage>
</organism>
<proteinExistence type="predicted"/>
<comment type="caution">
    <text evidence="3">The sequence shown here is derived from an EMBL/GenBank/DDBJ whole genome shotgun (WGS) entry which is preliminary data.</text>
</comment>
<keyword evidence="2" id="KW-0812">Transmembrane</keyword>
<feature type="region of interest" description="Disordered" evidence="1">
    <location>
        <begin position="1"/>
        <end position="34"/>
    </location>
</feature>
<dbReference type="EMBL" id="LFOD01000012">
    <property type="protein sequence ID" value="KMV17590.1"/>
    <property type="molecule type" value="Genomic_DNA"/>
</dbReference>
<dbReference type="OrthoDB" id="4762665at2"/>
<dbReference type="Proteomes" id="UP000037594">
    <property type="component" value="Unassembled WGS sequence"/>
</dbReference>
<dbReference type="RefSeq" id="WP_048895937.1">
    <property type="nucleotide sequence ID" value="NZ_LFOD01000012.1"/>
</dbReference>
<sequence length="335" mass="33943">MSGSRFRPSGWSRLRESTSDQSITDLEASGRQDGAGRQVRDFAANGGRKAVSAVFTPVVEKALHRIGYKRVLLTLTAVVAVAVIAFGSLIVIAMASSPAAVPVAIAGKVLSGVTDLFGDGDDGSGDTLSPKELAEAGASGAPECRIARVPAGSQAPAPTTSRAPGSAAATTTASGSRSVSAIAVATDGSVSRSDARALIEPVLPGTSALTAHVWFMYRLAGLGDWAAFTAAYERAGLDDGDKDPEAPFKQVQALNPAGVDLSPYRVTAAALTSAAESTGRVKDPYPDYRAVVGKELVAGCVDDPGVSSIRSSMPKPSTSSAPATSAPATTTAPGR</sequence>
<feature type="region of interest" description="Disordered" evidence="1">
    <location>
        <begin position="305"/>
        <end position="335"/>
    </location>
</feature>
<evidence type="ECO:0000256" key="1">
    <source>
        <dbReference type="SAM" id="MobiDB-lite"/>
    </source>
</evidence>
<reference evidence="3 4" key="1">
    <citation type="submission" date="2015-06" db="EMBL/GenBank/DDBJ databases">
        <title>Genome sequence of Mycobacterium conceptionense strain MLE.</title>
        <authorList>
            <person name="Greninger A.L."/>
            <person name="Cunningham G."/>
            <person name="Chiu C.Y."/>
            <person name="Miller S."/>
        </authorList>
    </citation>
    <scope>NUCLEOTIDE SEQUENCE [LARGE SCALE GENOMIC DNA]</scope>
    <source>
        <strain evidence="3 4">MLE</strain>
    </source>
</reference>
<dbReference type="PATRIC" id="fig|451644.5.peg.3097"/>
<feature type="compositionally biased region" description="Low complexity" evidence="1">
    <location>
        <begin position="155"/>
        <end position="172"/>
    </location>
</feature>
<feature type="transmembrane region" description="Helical" evidence="2">
    <location>
        <begin position="71"/>
        <end position="95"/>
    </location>
</feature>
<name>A0A0J8UB37_9MYCO</name>
<keyword evidence="2" id="KW-0472">Membrane</keyword>
<evidence type="ECO:0000313" key="4">
    <source>
        <dbReference type="Proteomes" id="UP000037594"/>
    </source>
</evidence>
<keyword evidence="2" id="KW-1133">Transmembrane helix</keyword>
<gene>
    <name evidence="3" type="ORF">ACT17_14970</name>
</gene>